<evidence type="ECO:0000259" key="3">
    <source>
        <dbReference type="Pfam" id="PF06580"/>
    </source>
</evidence>
<accession>A0A327WDY8</accession>
<keyword evidence="1" id="KW-0175">Coiled coil</keyword>
<feature type="transmembrane region" description="Helical" evidence="2">
    <location>
        <begin position="108"/>
        <end position="128"/>
    </location>
</feature>
<keyword evidence="4" id="KW-0418">Kinase</keyword>
<evidence type="ECO:0000313" key="5">
    <source>
        <dbReference type="Proteomes" id="UP000249819"/>
    </source>
</evidence>
<dbReference type="InterPro" id="IPR036890">
    <property type="entry name" value="HATPase_C_sf"/>
</dbReference>
<keyword evidence="5" id="KW-1185">Reference proteome</keyword>
<evidence type="ECO:0000313" key="4">
    <source>
        <dbReference type="EMBL" id="RAJ87781.1"/>
    </source>
</evidence>
<dbReference type="PANTHER" id="PTHR34220:SF7">
    <property type="entry name" value="SENSOR HISTIDINE KINASE YPDA"/>
    <property type="match status" value="1"/>
</dbReference>
<sequence>MEGSQQYNYRVIGLHVLIWSLILLLPYLISNAANDYKIGPLPGLYFTLAGVIHMVIFYCHAYVLYPKWWNQKHWWLYVISVGILIMVSFQVKWFLLVHWFPEVLHDTAAYKFVFAPSIIVFVFSLIYCRVMAAIAREKRVKEQQAQQLATELKFLRSQVNPHFLFNVLTNLVALARKKSDQLEPALLKLSELMRYMMYDASGKKVNVNREREYLENYIALQRLRLGNSVQINFQLQMDEVTANSEMDAMLLIPFVENAFKHGIDLPKQPTINILLYGKDKVLTFEVSNQYADHAPAHKDDGSGIGLANVKARLQLLYPDHYTLTISDKYPDFQIKLILELP</sequence>
<comment type="caution">
    <text evidence="4">The sequence shown here is derived from an EMBL/GenBank/DDBJ whole genome shotgun (WGS) entry which is preliminary data.</text>
</comment>
<evidence type="ECO:0000256" key="1">
    <source>
        <dbReference type="SAM" id="Coils"/>
    </source>
</evidence>
<organism evidence="4 5">
    <name type="scientific">Chitinophaga dinghuensis</name>
    <dbReference type="NCBI Taxonomy" id="1539050"/>
    <lineage>
        <taxon>Bacteria</taxon>
        <taxon>Pseudomonadati</taxon>
        <taxon>Bacteroidota</taxon>
        <taxon>Chitinophagia</taxon>
        <taxon>Chitinophagales</taxon>
        <taxon>Chitinophagaceae</taxon>
        <taxon>Chitinophaga</taxon>
    </lineage>
</organism>
<feature type="domain" description="Signal transduction histidine kinase internal region" evidence="3">
    <location>
        <begin position="150"/>
        <end position="228"/>
    </location>
</feature>
<dbReference type="InterPro" id="IPR010559">
    <property type="entry name" value="Sig_transdc_His_kin_internal"/>
</dbReference>
<gene>
    <name evidence="4" type="ORF">CLV59_101542</name>
</gene>
<dbReference type="PANTHER" id="PTHR34220">
    <property type="entry name" value="SENSOR HISTIDINE KINASE YPDA"/>
    <property type="match status" value="1"/>
</dbReference>
<keyword evidence="4" id="KW-0808">Transferase</keyword>
<feature type="transmembrane region" description="Helical" evidence="2">
    <location>
        <begin position="74"/>
        <end position="96"/>
    </location>
</feature>
<reference evidence="4 5" key="1">
    <citation type="submission" date="2018-06" db="EMBL/GenBank/DDBJ databases">
        <title>Genomic Encyclopedia of Archaeal and Bacterial Type Strains, Phase II (KMG-II): from individual species to whole genera.</title>
        <authorList>
            <person name="Goeker M."/>
        </authorList>
    </citation>
    <scope>NUCLEOTIDE SEQUENCE [LARGE SCALE GENOMIC DNA]</scope>
    <source>
        <strain evidence="4 5">DSM 29821</strain>
    </source>
</reference>
<keyword evidence="2" id="KW-0812">Transmembrane</keyword>
<feature type="transmembrane region" description="Helical" evidence="2">
    <location>
        <begin position="44"/>
        <end position="65"/>
    </location>
</feature>
<dbReference type="EMBL" id="QLMA01000001">
    <property type="protein sequence ID" value="RAJ87781.1"/>
    <property type="molecule type" value="Genomic_DNA"/>
</dbReference>
<dbReference type="AlphaFoldDB" id="A0A327WDY8"/>
<dbReference type="GO" id="GO:0000155">
    <property type="term" value="F:phosphorelay sensor kinase activity"/>
    <property type="evidence" value="ECO:0007669"/>
    <property type="project" value="InterPro"/>
</dbReference>
<keyword evidence="2" id="KW-0472">Membrane</keyword>
<keyword evidence="2" id="KW-1133">Transmembrane helix</keyword>
<feature type="coiled-coil region" evidence="1">
    <location>
        <begin position="131"/>
        <end position="158"/>
    </location>
</feature>
<name>A0A327WDY8_9BACT</name>
<protein>
    <submittedName>
        <fullName evidence="4">Histidine kinase</fullName>
    </submittedName>
</protein>
<evidence type="ECO:0000256" key="2">
    <source>
        <dbReference type="SAM" id="Phobius"/>
    </source>
</evidence>
<proteinExistence type="predicted"/>
<dbReference type="RefSeq" id="WP_111590452.1">
    <property type="nucleotide sequence ID" value="NZ_QLMA01000001.1"/>
</dbReference>
<dbReference type="Proteomes" id="UP000249819">
    <property type="component" value="Unassembled WGS sequence"/>
</dbReference>
<dbReference type="GO" id="GO:0016020">
    <property type="term" value="C:membrane"/>
    <property type="evidence" value="ECO:0007669"/>
    <property type="project" value="InterPro"/>
</dbReference>
<dbReference type="InterPro" id="IPR050640">
    <property type="entry name" value="Bact_2-comp_sensor_kinase"/>
</dbReference>
<dbReference type="OrthoDB" id="9792992at2"/>
<dbReference type="Pfam" id="PF06580">
    <property type="entry name" value="His_kinase"/>
    <property type="match status" value="1"/>
</dbReference>
<feature type="transmembrane region" description="Helical" evidence="2">
    <location>
        <begin position="12"/>
        <end position="29"/>
    </location>
</feature>
<dbReference type="SUPFAM" id="SSF55874">
    <property type="entry name" value="ATPase domain of HSP90 chaperone/DNA topoisomerase II/histidine kinase"/>
    <property type="match status" value="1"/>
</dbReference>
<dbReference type="Gene3D" id="3.30.565.10">
    <property type="entry name" value="Histidine kinase-like ATPase, C-terminal domain"/>
    <property type="match status" value="1"/>
</dbReference>